<accession>A0ACC2T8E6</accession>
<protein>
    <submittedName>
        <fullName evidence="1">Glycosidase CRH2</fullName>
    </submittedName>
</protein>
<evidence type="ECO:0000313" key="1">
    <source>
        <dbReference type="EMBL" id="KAJ9070829.1"/>
    </source>
</evidence>
<keyword evidence="1" id="KW-0378">Hydrolase</keyword>
<dbReference type="EMBL" id="QTSX02003558">
    <property type="protein sequence ID" value="KAJ9070829.1"/>
    <property type="molecule type" value="Genomic_DNA"/>
</dbReference>
<organism evidence="1 2">
    <name type="scientific">Entomophthora muscae</name>
    <dbReference type="NCBI Taxonomy" id="34485"/>
    <lineage>
        <taxon>Eukaryota</taxon>
        <taxon>Fungi</taxon>
        <taxon>Fungi incertae sedis</taxon>
        <taxon>Zoopagomycota</taxon>
        <taxon>Entomophthoromycotina</taxon>
        <taxon>Entomophthoromycetes</taxon>
        <taxon>Entomophthorales</taxon>
        <taxon>Entomophthoraceae</taxon>
        <taxon>Entomophthora</taxon>
    </lineage>
</organism>
<proteinExistence type="predicted"/>
<comment type="caution">
    <text evidence="1">The sequence shown here is derived from an EMBL/GenBank/DDBJ whole genome shotgun (WGS) entry which is preliminary data.</text>
</comment>
<dbReference type="Proteomes" id="UP001165960">
    <property type="component" value="Unassembled WGS sequence"/>
</dbReference>
<name>A0ACC2T8E6_9FUNG</name>
<keyword evidence="2" id="KW-1185">Reference proteome</keyword>
<reference evidence="1" key="1">
    <citation type="submission" date="2022-04" db="EMBL/GenBank/DDBJ databases">
        <title>Genome of the entomopathogenic fungus Entomophthora muscae.</title>
        <authorList>
            <person name="Elya C."/>
            <person name="Lovett B.R."/>
            <person name="Lee E."/>
            <person name="Macias A.M."/>
            <person name="Hajek A.E."/>
            <person name="De Bivort B.L."/>
            <person name="Kasson M.T."/>
            <person name="De Fine Licht H.H."/>
            <person name="Stajich J.E."/>
        </authorList>
    </citation>
    <scope>NUCLEOTIDE SEQUENCE</scope>
    <source>
        <strain evidence="1">Berkeley</strain>
    </source>
</reference>
<sequence length="449" mass="48431">MDGNHQAQMKLRGVVLLGVALAQQQCQNNKCGQEAPCCSQFGYCGTTWEFCAAGCNPNNSFMPSSCYSVSPASSKPPNPKPQMDTYPISWPASSGGSSQVSYPAHNPISWPPAPNAPASGSGSGHQCSASSRCPMDTPCCSEFGFCGNGINYCNVGCNPQGSFSPLACSGTSGFPNPNVYPPPSFPPLMPPIAPVIYPMQPSTQMNPPLSSQMPSQSPPHMRPPQCSAFKTEFERGVDQDGFVVGGPVAMDRNTLSLRMIRGTSMNENGIVAGVGGFAKSRNAYGYGKYSARIRSARIGGVVSAFNLISRDGDEIDFEFVGRDENAVQSNYYYKGILDYTKGQFSNLNSNTHQTSHVYSIVYTPDHITFVVDGHTIRIVTRASTYDASTNRYLFPTSPVQIQFQVWDGGAGSQGTREWAGGYINWKDPELTNNGGFIDMQVDWVAFECL</sequence>
<gene>
    <name evidence="1" type="primary">UTR2_13</name>
    <name evidence="1" type="ORF">DSO57_1003294</name>
</gene>
<evidence type="ECO:0000313" key="2">
    <source>
        <dbReference type="Proteomes" id="UP001165960"/>
    </source>
</evidence>
<keyword evidence="1" id="KW-0326">Glycosidase</keyword>